<dbReference type="Pfam" id="PF14771">
    <property type="entry name" value="DUF4476"/>
    <property type="match status" value="1"/>
</dbReference>
<dbReference type="OrthoDB" id="1033069at2"/>
<dbReference type="EMBL" id="STFF01000001">
    <property type="protein sequence ID" value="THU40903.1"/>
    <property type="molecule type" value="Genomic_DNA"/>
</dbReference>
<evidence type="ECO:0000313" key="5">
    <source>
        <dbReference type="Proteomes" id="UP000306918"/>
    </source>
</evidence>
<dbReference type="Proteomes" id="UP000306918">
    <property type="component" value="Unassembled WGS sequence"/>
</dbReference>
<evidence type="ECO:0000313" key="4">
    <source>
        <dbReference type="EMBL" id="THU40903.1"/>
    </source>
</evidence>
<proteinExistence type="predicted"/>
<sequence>MKKTCIQFLLLIVLALTAHAGHNDGILTITNLSRQDVLIEVDGRPYPECNNALILRDLPAGNHLVKVYIDKGRAFGNRRITIYNKNVYVKPRFYVDIIINRFGRALMDEQQITDNGYDNGGWNDNDNNGNNNNGNNNTPNPWPPRNTNVIPKPIADETFNAFKETIARESFDDSRMAIARPIVDQNYFTSAQAKQLVSMFSFESSKLEIAKYMYGKTIDPKNYFVVYNAFSFSKSKEELAEFIRNYK</sequence>
<feature type="region of interest" description="Disordered" evidence="1">
    <location>
        <begin position="117"/>
        <end position="148"/>
    </location>
</feature>
<organism evidence="4 5">
    <name type="scientific">Niastella caeni</name>
    <dbReference type="NCBI Taxonomy" id="2569763"/>
    <lineage>
        <taxon>Bacteria</taxon>
        <taxon>Pseudomonadati</taxon>
        <taxon>Bacteroidota</taxon>
        <taxon>Chitinophagia</taxon>
        <taxon>Chitinophagales</taxon>
        <taxon>Chitinophagaceae</taxon>
        <taxon>Niastella</taxon>
    </lineage>
</organism>
<dbReference type="AlphaFoldDB" id="A0A4S8HYN6"/>
<feature type="compositionally biased region" description="Low complexity" evidence="1">
    <location>
        <begin position="117"/>
        <end position="139"/>
    </location>
</feature>
<dbReference type="InterPro" id="IPR028011">
    <property type="entry name" value="DUF4476"/>
</dbReference>
<accession>A0A4S8HYN6</accession>
<feature type="domain" description="DUF4476" evidence="3">
    <location>
        <begin position="154"/>
        <end position="243"/>
    </location>
</feature>
<name>A0A4S8HYN6_9BACT</name>
<evidence type="ECO:0000259" key="3">
    <source>
        <dbReference type="Pfam" id="PF14771"/>
    </source>
</evidence>
<keyword evidence="2" id="KW-0732">Signal</keyword>
<protein>
    <submittedName>
        <fullName evidence="4">DUF4476 domain-containing protein</fullName>
    </submittedName>
</protein>
<gene>
    <name evidence="4" type="ORF">FAM09_01955</name>
</gene>
<comment type="caution">
    <text evidence="4">The sequence shown here is derived from an EMBL/GenBank/DDBJ whole genome shotgun (WGS) entry which is preliminary data.</text>
</comment>
<evidence type="ECO:0000256" key="2">
    <source>
        <dbReference type="SAM" id="SignalP"/>
    </source>
</evidence>
<keyword evidence="5" id="KW-1185">Reference proteome</keyword>
<evidence type="ECO:0000256" key="1">
    <source>
        <dbReference type="SAM" id="MobiDB-lite"/>
    </source>
</evidence>
<reference evidence="4 5" key="1">
    <citation type="submission" date="2019-04" db="EMBL/GenBank/DDBJ databases">
        <title>Niastella caeni sp. nov., isolated from activated sludge.</title>
        <authorList>
            <person name="Sheng M."/>
        </authorList>
    </citation>
    <scope>NUCLEOTIDE SEQUENCE [LARGE SCALE GENOMIC DNA]</scope>
    <source>
        <strain evidence="4 5">HX-2-15</strain>
    </source>
</reference>
<feature type="chain" id="PRO_5020765237" evidence="2">
    <location>
        <begin position="21"/>
        <end position="247"/>
    </location>
</feature>
<dbReference type="RefSeq" id="WP_136575395.1">
    <property type="nucleotide sequence ID" value="NZ_STFF01000001.1"/>
</dbReference>
<feature type="signal peptide" evidence="2">
    <location>
        <begin position="1"/>
        <end position="20"/>
    </location>
</feature>